<accession>A0A1W2AIK1</accession>
<keyword evidence="3 5" id="KW-0378">Hydrolase</keyword>
<comment type="similarity">
    <text evidence="5 6">Belongs to the XseA family.</text>
</comment>
<evidence type="ECO:0000313" key="9">
    <source>
        <dbReference type="EMBL" id="SMC60507.1"/>
    </source>
</evidence>
<dbReference type="GO" id="GO:0003676">
    <property type="term" value="F:nucleic acid binding"/>
    <property type="evidence" value="ECO:0007669"/>
    <property type="project" value="InterPro"/>
</dbReference>
<evidence type="ECO:0000256" key="3">
    <source>
        <dbReference type="ARBA" id="ARBA00022801"/>
    </source>
</evidence>
<dbReference type="GO" id="GO:0005737">
    <property type="term" value="C:cytoplasm"/>
    <property type="evidence" value="ECO:0007669"/>
    <property type="project" value="UniProtKB-SubCell"/>
</dbReference>
<dbReference type="Pfam" id="PF02601">
    <property type="entry name" value="Exonuc_VII_L"/>
    <property type="match status" value="1"/>
</dbReference>
<dbReference type="Proteomes" id="UP000192418">
    <property type="component" value="Unassembled WGS sequence"/>
</dbReference>
<keyword evidence="1 5" id="KW-0963">Cytoplasm</keyword>
<dbReference type="STRING" id="1121400.SAMN02746065_105119"/>
<gene>
    <name evidence="5" type="primary">xseA</name>
    <name evidence="9" type="ORF">SAMN02746065_105119</name>
</gene>
<evidence type="ECO:0000256" key="6">
    <source>
        <dbReference type="RuleBase" id="RU004355"/>
    </source>
</evidence>
<dbReference type="InterPro" id="IPR020579">
    <property type="entry name" value="Exonuc_VII_lsu_C"/>
</dbReference>
<dbReference type="GO" id="GO:0008855">
    <property type="term" value="F:exodeoxyribonuclease VII activity"/>
    <property type="evidence" value="ECO:0007669"/>
    <property type="project" value="UniProtKB-UniRule"/>
</dbReference>
<keyword evidence="4 5" id="KW-0269">Exonuclease</keyword>
<feature type="domain" description="Exonuclease VII large subunit C-terminal" evidence="7">
    <location>
        <begin position="126"/>
        <end position="440"/>
    </location>
</feature>
<sequence>MNSKNSPQIYTVSGLTRQLKQLIESTYPFVWLTGEISNLSRPASGHCYFSLKDDGALINGVMFRNQLKRMPFNPENGMRITGMGRLSLYEPRGNYQIIFEHMAPDGAGLLHAKFELLKKQLAAEGLFDKSHKSTLPFLPLKISIITSPTGAVVRDIIQVSQRRFSGIHLEVVPVKVQGDGAETDIEQAIETVNKCATSQVIIVARGGGSLEDLAAFNSERVARAVFASSIPVVSAVGHETDFTICDFVSDLRAPTPSAAAELVLPERKKLHRDIITYENALETALKRGLKHLKTQVKTLNSRLKNPRSRVDDLRMRLEDLEKRLTGRMQGQLKAHGERLSWYTNALYAASPLRRVSEQKETCRFLHRQLVQSMVSTLTSARSKIHENHSKLGALSPLAVLHRGYSITRTRDSKQKIITDSTTTKNGDSVEVLLSKGRLICQVEKQYAQKENI</sequence>
<evidence type="ECO:0000313" key="10">
    <source>
        <dbReference type="Proteomes" id="UP000192418"/>
    </source>
</evidence>
<comment type="subunit">
    <text evidence="5">Heterooligomer composed of large and small subunits.</text>
</comment>
<evidence type="ECO:0000259" key="7">
    <source>
        <dbReference type="Pfam" id="PF02601"/>
    </source>
</evidence>
<keyword evidence="2 5" id="KW-0540">Nuclease</keyword>
<name>A0A1W2AIK1_9BACT</name>
<dbReference type="CDD" id="cd04489">
    <property type="entry name" value="ExoVII_LU_OBF"/>
    <property type="match status" value="1"/>
</dbReference>
<dbReference type="InterPro" id="IPR025824">
    <property type="entry name" value="OB-fold_nuc-bd_dom"/>
</dbReference>
<protein>
    <recommendedName>
        <fullName evidence="5">Exodeoxyribonuclease 7 large subunit</fullName>
        <ecNumber evidence="5">3.1.11.6</ecNumber>
    </recommendedName>
    <alternativeName>
        <fullName evidence="5">Exodeoxyribonuclease VII large subunit</fullName>
        <shortName evidence="5">Exonuclease VII large subunit</shortName>
    </alternativeName>
</protein>
<feature type="domain" description="OB-fold nucleic acid binding" evidence="8">
    <location>
        <begin position="10"/>
        <end position="102"/>
    </location>
</feature>
<comment type="catalytic activity">
    <reaction evidence="5 6">
        <text>Exonucleolytic cleavage in either 5'- to 3'- or 3'- to 5'-direction to yield nucleoside 5'-phosphates.</text>
        <dbReference type="EC" id="3.1.11.6"/>
    </reaction>
</comment>
<evidence type="ECO:0000256" key="2">
    <source>
        <dbReference type="ARBA" id="ARBA00022722"/>
    </source>
</evidence>
<dbReference type="InterPro" id="IPR003753">
    <property type="entry name" value="Exonuc_VII_L"/>
</dbReference>
<evidence type="ECO:0000256" key="4">
    <source>
        <dbReference type="ARBA" id="ARBA00022839"/>
    </source>
</evidence>
<dbReference type="AlphaFoldDB" id="A0A1W2AIK1"/>
<dbReference type="GO" id="GO:0006308">
    <property type="term" value="P:DNA catabolic process"/>
    <property type="evidence" value="ECO:0007669"/>
    <property type="project" value="UniProtKB-UniRule"/>
</dbReference>
<dbReference type="RefSeq" id="WP_084067637.1">
    <property type="nucleotide sequence ID" value="NZ_FWXY01000005.1"/>
</dbReference>
<evidence type="ECO:0000259" key="8">
    <source>
        <dbReference type="Pfam" id="PF13742"/>
    </source>
</evidence>
<dbReference type="Pfam" id="PF13742">
    <property type="entry name" value="tRNA_anti_2"/>
    <property type="match status" value="1"/>
</dbReference>
<dbReference type="GO" id="GO:0009318">
    <property type="term" value="C:exodeoxyribonuclease VII complex"/>
    <property type="evidence" value="ECO:0007669"/>
    <property type="project" value="UniProtKB-UniRule"/>
</dbReference>
<evidence type="ECO:0000256" key="1">
    <source>
        <dbReference type="ARBA" id="ARBA00022490"/>
    </source>
</evidence>
<proteinExistence type="inferred from homology"/>
<comment type="function">
    <text evidence="5">Bidirectionally degrades single-stranded DNA into large acid-insoluble oligonucleotides, which are then degraded further into small acid-soluble oligonucleotides.</text>
</comment>
<dbReference type="NCBIfam" id="TIGR00237">
    <property type="entry name" value="xseA"/>
    <property type="match status" value="1"/>
</dbReference>
<dbReference type="EMBL" id="FWXY01000005">
    <property type="protein sequence ID" value="SMC60507.1"/>
    <property type="molecule type" value="Genomic_DNA"/>
</dbReference>
<evidence type="ECO:0000256" key="5">
    <source>
        <dbReference type="HAMAP-Rule" id="MF_00378"/>
    </source>
</evidence>
<reference evidence="9 10" key="1">
    <citation type="submission" date="2017-04" db="EMBL/GenBank/DDBJ databases">
        <authorList>
            <person name="Afonso C.L."/>
            <person name="Miller P.J."/>
            <person name="Scott M.A."/>
            <person name="Spackman E."/>
            <person name="Goraichik I."/>
            <person name="Dimitrov K.M."/>
            <person name="Suarez D.L."/>
            <person name="Swayne D.E."/>
        </authorList>
    </citation>
    <scope>NUCLEOTIDE SEQUENCE [LARGE SCALE GENOMIC DNA]</scope>
    <source>
        <strain evidence="9 10">DSM 3385</strain>
    </source>
</reference>
<dbReference type="PANTHER" id="PTHR30008">
    <property type="entry name" value="EXODEOXYRIBONUCLEASE 7 LARGE SUBUNIT"/>
    <property type="match status" value="1"/>
</dbReference>
<dbReference type="PANTHER" id="PTHR30008:SF0">
    <property type="entry name" value="EXODEOXYRIBONUCLEASE 7 LARGE SUBUNIT"/>
    <property type="match status" value="1"/>
</dbReference>
<dbReference type="EC" id="3.1.11.6" evidence="5"/>
<keyword evidence="10" id="KW-1185">Reference proteome</keyword>
<organism evidence="9 10">
    <name type="scientific">Desulfocicer vacuolatum DSM 3385</name>
    <dbReference type="NCBI Taxonomy" id="1121400"/>
    <lineage>
        <taxon>Bacteria</taxon>
        <taxon>Pseudomonadati</taxon>
        <taxon>Thermodesulfobacteriota</taxon>
        <taxon>Desulfobacteria</taxon>
        <taxon>Desulfobacterales</taxon>
        <taxon>Desulfobacteraceae</taxon>
        <taxon>Desulfocicer</taxon>
    </lineage>
</organism>
<comment type="subcellular location">
    <subcellularLocation>
        <location evidence="5 6">Cytoplasm</location>
    </subcellularLocation>
</comment>
<dbReference type="OrthoDB" id="9802795at2"/>
<dbReference type="HAMAP" id="MF_00378">
    <property type="entry name" value="Exonuc_7_L"/>
    <property type="match status" value="1"/>
</dbReference>